<dbReference type="Gene3D" id="3.80.10.10">
    <property type="entry name" value="Ribonuclease Inhibitor"/>
    <property type="match status" value="1"/>
</dbReference>
<proteinExistence type="predicted"/>
<protein>
    <recommendedName>
        <fullName evidence="3">F-box domain-containing protein</fullName>
    </recommendedName>
</protein>
<name>A0A815QN87_9BILA</name>
<evidence type="ECO:0000313" key="2">
    <source>
        <dbReference type="Proteomes" id="UP000663864"/>
    </source>
</evidence>
<accession>A0A815QN87</accession>
<dbReference type="SUPFAM" id="SSF52058">
    <property type="entry name" value="L domain-like"/>
    <property type="match status" value="1"/>
</dbReference>
<dbReference type="InterPro" id="IPR032675">
    <property type="entry name" value="LRR_dom_sf"/>
</dbReference>
<evidence type="ECO:0000313" key="1">
    <source>
        <dbReference type="EMBL" id="CAF1466222.1"/>
    </source>
</evidence>
<comment type="caution">
    <text evidence="1">The sequence shown here is derived from an EMBL/GenBank/DDBJ whole genome shotgun (WGS) entry which is preliminary data.</text>
</comment>
<organism evidence="1 2">
    <name type="scientific">Rotaria sordida</name>
    <dbReference type="NCBI Taxonomy" id="392033"/>
    <lineage>
        <taxon>Eukaryota</taxon>
        <taxon>Metazoa</taxon>
        <taxon>Spiralia</taxon>
        <taxon>Gnathifera</taxon>
        <taxon>Rotifera</taxon>
        <taxon>Eurotatoria</taxon>
        <taxon>Bdelloidea</taxon>
        <taxon>Philodinida</taxon>
        <taxon>Philodinidae</taxon>
        <taxon>Rotaria</taxon>
    </lineage>
</organism>
<dbReference type="Proteomes" id="UP000663864">
    <property type="component" value="Unassembled WGS sequence"/>
</dbReference>
<reference evidence="1" key="1">
    <citation type="submission" date="2021-02" db="EMBL/GenBank/DDBJ databases">
        <authorList>
            <person name="Nowell W R."/>
        </authorList>
    </citation>
    <scope>NUCLEOTIDE SEQUENCE</scope>
</reference>
<evidence type="ECO:0008006" key="3">
    <source>
        <dbReference type="Google" id="ProtNLM"/>
    </source>
</evidence>
<dbReference type="AlphaFoldDB" id="A0A815QN87"/>
<gene>
    <name evidence="1" type="ORF">ZHD862_LOCUS35921</name>
</gene>
<sequence length="338" mass="39334">MSSCLLDHLPVECLYMIFEYFWAQEIFHSFLNVTQYISQVLYNYNGYLLNFKSIRKKDFDLICRSIKPCQIQSLILSDSEDTVGQSQLFLSFFSINQFIHLRAITLINIDRNSISAFSDINKLSCLVSIEIDSNSQISINSIASQLKRIIVNSCSDDYSNHGMLIPSIQLPRLRYLSLERCSFSRLYSILRLASNLISLHVSIICWSSKEMNNLINNDQESPFKLVYLYMTMNLQTYYQTYDWVNAGIILAPFQTSFWIDQGRQWFVTFDRQSLSLFTVPRFAPTICSHLSKPILHHTTTLPRDQHGIFYDHITELIIDNTRELKAICEYACFESTLT</sequence>
<dbReference type="EMBL" id="CAJNOT010005456">
    <property type="protein sequence ID" value="CAF1466222.1"/>
    <property type="molecule type" value="Genomic_DNA"/>
</dbReference>